<name>I1S6J2_GIBZE</name>
<keyword evidence="4" id="KW-1185">Reference proteome</keyword>
<dbReference type="AlphaFoldDB" id="I1S6J2"/>
<dbReference type="KEGG" id="fgr:FGSG_12464"/>
<evidence type="ECO:0000313" key="3">
    <source>
        <dbReference type="EnsemblFungi" id="CEF78083"/>
    </source>
</evidence>
<evidence type="ECO:0000313" key="4">
    <source>
        <dbReference type="Proteomes" id="UP000070720"/>
    </source>
</evidence>
<proteinExistence type="predicted"/>
<gene>
    <name evidence="2" type="ORF">FGRAMPH1_01T12561</name>
</gene>
<dbReference type="InParanoid" id="I1S6J2"/>
<reference evidence="3 4" key="1">
    <citation type="journal article" date="2007" name="Science">
        <title>The Fusarium graminearum genome reveals a link between localized polymorphism and pathogen specialization.</title>
        <authorList>
            <person name="Cuomo C.A."/>
            <person name="Gueldener U."/>
            <person name="Xu J.-R."/>
            <person name="Trail F."/>
            <person name="Turgeon B.G."/>
            <person name="Di Pietro A."/>
            <person name="Walton J.D."/>
            <person name="Ma L.-J."/>
            <person name="Baker S.E."/>
            <person name="Rep M."/>
            <person name="Adam G."/>
            <person name="Antoniw J."/>
            <person name="Baldwin T."/>
            <person name="Calvo S.E."/>
            <person name="Chang Y.-L."/>
            <person name="DeCaprio D."/>
            <person name="Gale L.R."/>
            <person name="Gnerre S."/>
            <person name="Goswami R.S."/>
            <person name="Hammond-Kosack K."/>
            <person name="Harris L.J."/>
            <person name="Hilburn K."/>
            <person name="Kennell J.C."/>
            <person name="Kroken S."/>
            <person name="Magnuson J.K."/>
            <person name="Mannhaupt G."/>
            <person name="Mauceli E.W."/>
            <person name="Mewes H.-W."/>
            <person name="Mitterbauer R."/>
            <person name="Muehlbauer G."/>
            <person name="Muensterkoetter M."/>
            <person name="Nelson D."/>
            <person name="O'Donnell K."/>
            <person name="Ouellet T."/>
            <person name="Qi W."/>
            <person name="Quesneville H."/>
            <person name="Roncero M.I.G."/>
            <person name="Seong K.-Y."/>
            <person name="Tetko I.V."/>
            <person name="Urban M."/>
            <person name="Waalwijk C."/>
            <person name="Ward T.J."/>
            <person name="Yao J."/>
            <person name="Birren B.W."/>
            <person name="Kistler H.C."/>
        </authorList>
    </citation>
    <scope>NUCLEOTIDE SEQUENCE [LARGE SCALE GENOMIC DNA]</scope>
    <source>
        <strain evidence="4">ATCC MYA-4620 / CBS 123657 / FGSC 9075 / NRRL 31084 / PH-1</strain>
        <strain evidence="3">PH-1 / ATCC MYA-4620 / FGSC 9075 / NRRL 31084</strain>
    </source>
</reference>
<dbReference type="EnsemblFungi" id="CEF78083">
    <property type="protein sequence ID" value="CEF78083"/>
    <property type="gene ID" value="FGRRES_12464"/>
</dbReference>
<accession>A0A098DGN6</accession>
<evidence type="ECO:0000256" key="1">
    <source>
        <dbReference type="SAM" id="MobiDB-lite"/>
    </source>
</evidence>
<evidence type="ECO:0000313" key="2">
    <source>
        <dbReference type="EMBL" id="CEF78083.1"/>
    </source>
</evidence>
<dbReference type="VEuPathDB" id="FungiDB:FGRAMPH1_01G12561"/>
<accession>I1S6J2</accession>
<reference evidence="2 4" key="3">
    <citation type="journal article" date="2015" name="BMC Genomics">
        <title>The completed genome sequence of the pathogenic ascomycete fungus Fusarium graminearum.</title>
        <authorList>
            <person name="King R."/>
            <person name="Urban M."/>
            <person name="Hammond-Kosack M.C."/>
            <person name="Hassani-Pak K."/>
            <person name="Hammond-Kosack K.E."/>
        </authorList>
    </citation>
    <scope>NUCLEOTIDE SEQUENCE [LARGE SCALE GENOMIC DNA]</scope>
    <source>
        <strain evidence="4">ATCC MYA-4620 / CBS 123657 / FGSC 9075 / NRRL 31084 / PH-1</strain>
        <strain evidence="2">PH-1</strain>
    </source>
</reference>
<reference evidence="3 4" key="2">
    <citation type="journal article" date="2010" name="Nature">
        <title>Comparative genomics reveals mobile pathogenicity chromosomes in Fusarium.</title>
        <authorList>
            <person name="Ma L.J."/>
            <person name="van der Does H.C."/>
            <person name="Borkovich K.A."/>
            <person name="Coleman J.J."/>
            <person name="Daboussi M.J."/>
            <person name="Di Pietro A."/>
            <person name="Dufresne M."/>
            <person name="Freitag M."/>
            <person name="Grabherr M."/>
            <person name="Henrissat B."/>
            <person name="Houterman P.M."/>
            <person name="Kang S."/>
            <person name="Shim W.B."/>
            <person name="Woloshuk C."/>
            <person name="Xie X."/>
            <person name="Xu J.R."/>
            <person name="Antoniw J."/>
            <person name="Baker S.E."/>
            <person name="Bluhm B.H."/>
            <person name="Breakspear A."/>
            <person name="Brown D.W."/>
            <person name="Butchko R.A."/>
            <person name="Chapman S."/>
            <person name="Coulson R."/>
            <person name="Coutinho P.M."/>
            <person name="Danchin E.G."/>
            <person name="Diener A."/>
            <person name="Gale L.R."/>
            <person name="Gardiner D.M."/>
            <person name="Goff S."/>
            <person name="Hammond-Kosack K.E."/>
            <person name="Hilburn K."/>
            <person name="Hua-Van A."/>
            <person name="Jonkers W."/>
            <person name="Kazan K."/>
            <person name="Kodira C.D."/>
            <person name="Koehrsen M."/>
            <person name="Kumar L."/>
            <person name="Lee Y.H."/>
            <person name="Li L."/>
            <person name="Manners J.M."/>
            <person name="Miranda-Saavedra D."/>
            <person name="Mukherjee M."/>
            <person name="Park G."/>
            <person name="Park J."/>
            <person name="Park S.Y."/>
            <person name="Proctor R.H."/>
            <person name="Regev A."/>
            <person name="Ruiz-Roldan M.C."/>
            <person name="Sain D."/>
            <person name="Sakthikumar S."/>
            <person name="Sykes S."/>
            <person name="Schwartz D.C."/>
            <person name="Turgeon B.G."/>
            <person name="Wapinski I."/>
            <person name="Yoder O."/>
            <person name="Young S."/>
            <person name="Zeng Q."/>
            <person name="Zhou S."/>
            <person name="Galagan J."/>
            <person name="Cuomo C.A."/>
            <person name="Kistler H.C."/>
            <person name="Rep M."/>
        </authorList>
    </citation>
    <scope>GENOME REANNOTATION</scope>
    <source>
        <strain evidence="4">ATCC MYA-4620 / CBS 123657 / FGSC 9075 / NRRL 31084 / PH-1</strain>
        <strain evidence="3">PH-1 / ATCC MYA-4620 / FGSC 9075 / NRRL 31084</strain>
    </source>
</reference>
<dbReference type="OrthoDB" id="10337247at2759"/>
<sequence length="114" mass="13137">MATEEITYRHKHSRTPKNLDQNHILSGSFKQPDRMLTEIIQPDHVMWRCNGRTYGKVCGQDTNINDMDCSACKKTRAVDDLALSYGPNIIGRLYSIISQGVETWEYYEPRPSKT</sequence>
<organism evidence="2 4">
    <name type="scientific">Gibberella zeae (strain ATCC MYA-4620 / CBS 123657 / FGSC 9075 / NRRL 31084 / PH-1)</name>
    <name type="common">Wheat head blight fungus</name>
    <name type="synonym">Fusarium graminearum</name>
    <dbReference type="NCBI Taxonomy" id="229533"/>
    <lineage>
        <taxon>Eukaryota</taxon>
        <taxon>Fungi</taxon>
        <taxon>Dikarya</taxon>
        <taxon>Ascomycota</taxon>
        <taxon>Pezizomycotina</taxon>
        <taxon>Sordariomycetes</taxon>
        <taxon>Hypocreomycetidae</taxon>
        <taxon>Hypocreales</taxon>
        <taxon>Nectriaceae</taxon>
        <taxon>Fusarium</taxon>
    </lineage>
</organism>
<reference evidence="3" key="4">
    <citation type="submission" date="2017-01" db="UniProtKB">
        <authorList>
            <consortium name="EnsemblFungi"/>
        </authorList>
    </citation>
    <scope>IDENTIFICATION</scope>
    <source>
        <strain evidence="3">PH-1 / ATCC MYA-4620 / FGSC 9075 / NRRL 31084</strain>
    </source>
</reference>
<protein>
    <submittedName>
        <fullName evidence="2">Chromosome 2, complete genome</fullName>
    </submittedName>
</protein>
<dbReference type="EMBL" id="HG970333">
    <property type="protein sequence ID" value="CEF78083.1"/>
    <property type="molecule type" value="Genomic_DNA"/>
</dbReference>
<dbReference type="HOGENOM" id="CLU_2121310_0_0_1"/>
<dbReference type="RefSeq" id="XP_011322435.1">
    <property type="nucleotide sequence ID" value="XM_011324133.1"/>
</dbReference>
<dbReference type="Proteomes" id="UP000070720">
    <property type="component" value="Chromosome 2"/>
</dbReference>
<feature type="region of interest" description="Disordered" evidence="1">
    <location>
        <begin position="1"/>
        <end position="24"/>
    </location>
</feature>